<dbReference type="AlphaFoldDB" id="A0A9W8AEF9"/>
<dbReference type="GO" id="GO:0000981">
    <property type="term" value="F:DNA-binding transcription factor activity, RNA polymerase II-specific"/>
    <property type="evidence" value="ECO:0007669"/>
    <property type="project" value="TreeGrafter"/>
</dbReference>
<keyword evidence="10" id="KW-1185">Reference proteome</keyword>
<evidence type="ECO:0000256" key="7">
    <source>
        <dbReference type="SAM" id="MobiDB-lite"/>
    </source>
</evidence>
<accession>A0A9W8AEF9</accession>
<dbReference type="InterPro" id="IPR036390">
    <property type="entry name" value="WH_DNA-bd_sf"/>
</dbReference>
<keyword evidence="2" id="KW-0805">Transcription regulation</keyword>
<dbReference type="PANTHER" id="PTHR45881">
    <property type="entry name" value="CHECKPOINT SUPPRESSOR 1-LIKE, ISOFORM A-RELATED"/>
    <property type="match status" value="1"/>
</dbReference>
<dbReference type="PROSITE" id="PS00658">
    <property type="entry name" value="FORK_HEAD_2"/>
    <property type="match status" value="1"/>
</dbReference>
<feature type="region of interest" description="Disordered" evidence="7">
    <location>
        <begin position="57"/>
        <end position="116"/>
    </location>
</feature>
<dbReference type="InterPro" id="IPR030456">
    <property type="entry name" value="TF_fork_head_CS_2"/>
</dbReference>
<evidence type="ECO:0000259" key="8">
    <source>
        <dbReference type="PROSITE" id="PS50039"/>
    </source>
</evidence>
<feature type="region of interest" description="Disordered" evidence="7">
    <location>
        <begin position="301"/>
        <end position="330"/>
    </location>
</feature>
<evidence type="ECO:0000313" key="10">
    <source>
        <dbReference type="Proteomes" id="UP001150569"/>
    </source>
</evidence>
<reference evidence="9" key="1">
    <citation type="submission" date="2022-07" db="EMBL/GenBank/DDBJ databases">
        <title>Phylogenomic reconstructions and comparative analyses of Kickxellomycotina fungi.</title>
        <authorList>
            <person name="Reynolds N.K."/>
            <person name="Stajich J.E."/>
            <person name="Barry K."/>
            <person name="Grigoriev I.V."/>
            <person name="Crous P."/>
            <person name="Smith M.E."/>
        </authorList>
    </citation>
    <scope>NUCLEOTIDE SEQUENCE</scope>
    <source>
        <strain evidence="9">RSA 861</strain>
    </source>
</reference>
<feature type="DNA-binding region" description="Fork-head" evidence="6">
    <location>
        <begin position="116"/>
        <end position="212"/>
    </location>
</feature>
<name>A0A9W8AEF9_9FUNG</name>
<evidence type="ECO:0000256" key="5">
    <source>
        <dbReference type="ARBA" id="ARBA00023242"/>
    </source>
</evidence>
<dbReference type="PROSITE" id="PS50039">
    <property type="entry name" value="FORK_HEAD_3"/>
    <property type="match status" value="1"/>
</dbReference>
<gene>
    <name evidence="9" type="ORF">IWQ60_002645</name>
</gene>
<dbReference type="GO" id="GO:0005634">
    <property type="term" value="C:nucleus"/>
    <property type="evidence" value="ECO:0007669"/>
    <property type="project" value="UniProtKB-SubCell"/>
</dbReference>
<keyword evidence="4" id="KW-0804">Transcription</keyword>
<comment type="subcellular location">
    <subcellularLocation>
        <location evidence="1 6">Nucleus</location>
    </subcellularLocation>
</comment>
<dbReference type="Gene3D" id="1.10.10.10">
    <property type="entry name" value="Winged helix-like DNA-binding domain superfamily/Winged helix DNA-binding domain"/>
    <property type="match status" value="1"/>
</dbReference>
<evidence type="ECO:0000256" key="3">
    <source>
        <dbReference type="ARBA" id="ARBA00023125"/>
    </source>
</evidence>
<dbReference type="OrthoDB" id="5954824at2759"/>
<feature type="compositionally biased region" description="Basic residues" evidence="7">
    <location>
        <begin position="423"/>
        <end position="433"/>
    </location>
</feature>
<evidence type="ECO:0000313" key="9">
    <source>
        <dbReference type="EMBL" id="KAJ1927786.1"/>
    </source>
</evidence>
<feature type="compositionally biased region" description="Gly residues" evidence="7">
    <location>
        <begin position="310"/>
        <end position="319"/>
    </location>
</feature>
<dbReference type="PRINTS" id="PR00053">
    <property type="entry name" value="FORKHEAD"/>
</dbReference>
<dbReference type="PANTHER" id="PTHR45881:SF1">
    <property type="entry name" value="FORK HEAD PROTEIN HOMOLOG 2"/>
    <property type="match status" value="1"/>
</dbReference>
<dbReference type="Proteomes" id="UP001150569">
    <property type="component" value="Unassembled WGS sequence"/>
</dbReference>
<feature type="region of interest" description="Disordered" evidence="7">
    <location>
        <begin position="415"/>
        <end position="468"/>
    </location>
</feature>
<dbReference type="EMBL" id="JANBPT010000102">
    <property type="protein sequence ID" value="KAJ1927786.1"/>
    <property type="molecule type" value="Genomic_DNA"/>
</dbReference>
<proteinExistence type="predicted"/>
<evidence type="ECO:0000256" key="4">
    <source>
        <dbReference type="ARBA" id="ARBA00023163"/>
    </source>
</evidence>
<dbReference type="GO" id="GO:0000978">
    <property type="term" value="F:RNA polymerase II cis-regulatory region sequence-specific DNA binding"/>
    <property type="evidence" value="ECO:0007669"/>
    <property type="project" value="TreeGrafter"/>
</dbReference>
<dbReference type="SMART" id="SM00339">
    <property type="entry name" value="FH"/>
    <property type="match status" value="1"/>
</dbReference>
<dbReference type="CDD" id="cd00059">
    <property type="entry name" value="FH_FOX"/>
    <property type="match status" value="1"/>
</dbReference>
<evidence type="ECO:0000256" key="6">
    <source>
        <dbReference type="PROSITE-ProRule" id="PRU00089"/>
    </source>
</evidence>
<dbReference type="FunFam" id="1.10.10.10:FF:000135">
    <property type="entry name" value="forkhead box protein G1"/>
    <property type="match status" value="1"/>
</dbReference>
<evidence type="ECO:0000256" key="1">
    <source>
        <dbReference type="ARBA" id="ARBA00004123"/>
    </source>
</evidence>
<sequence length="565" mass="58815">MAAFSPVNPLNVSFNPAFSPSYFSNAETAHYLHSTADPSLVPIDLMHQASSASGYDRAPLVAGSDTSHSNPAAQDVCTPISSVASPHGPSPTPTDRKELTSPAGTSEDAQHDPNAKPSLSYAALITKAIVESPTHKLTLNSIYNYVQENFPYFRTAPGGWKNSIRHNLSLNKAFQRIPREINEPGKGSYWTIDMNYMDETMKPKGRCGRSTSDPHPYLAGLPYAGSFASPYGRTGPPVHPAFYPHAVTHQSPPHPHNTPYHPVFSGGVNGAVYSPYYHRTHSANTSPTYAGGMMLPTSAHSPAMPTSAGAGAGGGGPVTGGHTPWSSPRSPLGHYGSAAVMGYYSASSSMQGGSYVGSDGGNGNSIAGALAPQSHYIQTPVNPATTTPYENMSALLDPAVQQHSSMASTQFTTGAVHAPSSSLHHHQHHHQHHASGYPSLHATSMNPPPPTFYDQGAPTDHSSSHTMAAAAAAAAAAGYQSSNGAKQPGHAFTDNGLADPGFTAGHIEGVDSHDAGGAASLLAGTFTQTVEGTSVSSASGLTAYHLSAAHEQSPIRYSSPSHPAH</sequence>
<keyword evidence="5 6" id="KW-0539">Nucleus</keyword>
<dbReference type="Pfam" id="PF00250">
    <property type="entry name" value="Forkhead"/>
    <property type="match status" value="1"/>
</dbReference>
<feature type="domain" description="Fork-head" evidence="8">
    <location>
        <begin position="116"/>
        <end position="212"/>
    </location>
</feature>
<protein>
    <recommendedName>
        <fullName evidence="8">Fork-head domain-containing protein</fullName>
    </recommendedName>
</protein>
<keyword evidence="3 6" id="KW-0238">DNA-binding</keyword>
<comment type="caution">
    <text evidence="9">The sequence shown here is derived from an EMBL/GenBank/DDBJ whole genome shotgun (WGS) entry which is preliminary data.</text>
</comment>
<dbReference type="SUPFAM" id="SSF46785">
    <property type="entry name" value="Winged helix' DNA-binding domain"/>
    <property type="match status" value="1"/>
</dbReference>
<dbReference type="InterPro" id="IPR036388">
    <property type="entry name" value="WH-like_DNA-bd_sf"/>
</dbReference>
<dbReference type="InterPro" id="IPR001766">
    <property type="entry name" value="Fork_head_dom"/>
</dbReference>
<evidence type="ECO:0000256" key="2">
    <source>
        <dbReference type="ARBA" id="ARBA00023015"/>
    </source>
</evidence>
<organism evidence="9 10">
    <name type="scientific">Tieghemiomyces parasiticus</name>
    <dbReference type="NCBI Taxonomy" id="78921"/>
    <lineage>
        <taxon>Eukaryota</taxon>
        <taxon>Fungi</taxon>
        <taxon>Fungi incertae sedis</taxon>
        <taxon>Zoopagomycota</taxon>
        <taxon>Kickxellomycotina</taxon>
        <taxon>Dimargaritomycetes</taxon>
        <taxon>Dimargaritales</taxon>
        <taxon>Dimargaritaceae</taxon>
        <taxon>Tieghemiomyces</taxon>
    </lineage>
</organism>